<dbReference type="Proteomes" id="UP000316437">
    <property type="component" value="Unassembled WGS sequence"/>
</dbReference>
<dbReference type="EMBL" id="VFPD01000003">
    <property type="protein sequence ID" value="TQM18379.1"/>
    <property type="molecule type" value="Genomic_DNA"/>
</dbReference>
<organism evidence="1 2">
    <name type="scientific">Chryseobacterium aquifrigidense</name>
    <dbReference type="NCBI Taxonomy" id="558021"/>
    <lineage>
        <taxon>Bacteria</taxon>
        <taxon>Pseudomonadati</taxon>
        <taxon>Bacteroidota</taxon>
        <taxon>Flavobacteriia</taxon>
        <taxon>Flavobacteriales</taxon>
        <taxon>Weeksellaceae</taxon>
        <taxon>Chryseobacterium group</taxon>
        <taxon>Chryseobacterium</taxon>
    </lineage>
</organism>
<protein>
    <submittedName>
        <fullName evidence="1">Uncharacterized protein</fullName>
    </submittedName>
</protein>
<accession>A0A543EA76</accession>
<name>A0A543EA76_9FLAO</name>
<comment type="caution">
    <text evidence="1">The sequence shown here is derived from an EMBL/GenBank/DDBJ whole genome shotgun (WGS) entry which is preliminary data.</text>
</comment>
<keyword evidence="2" id="KW-1185">Reference proteome</keyword>
<gene>
    <name evidence="1" type="ORF">FB551_4161</name>
</gene>
<dbReference type="AlphaFoldDB" id="A0A543EA76"/>
<evidence type="ECO:0000313" key="2">
    <source>
        <dbReference type="Proteomes" id="UP000316437"/>
    </source>
</evidence>
<reference evidence="1 2" key="1">
    <citation type="submission" date="2019-06" db="EMBL/GenBank/DDBJ databases">
        <title>Sorghum-associated microbial communities from plants grown in Nebraska, USA.</title>
        <authorList>
            <person name="Schachtman D."/>
        </authorList>
    </citation>
    <scope>NUCLEOTIDE SEQUENCE [LARGE SCALE GENOMIC DNA]</scope>
    <source>
        <strain evidence="1 2">110</strain>
    </source>
</reference>
<evidence type="ECO:0000313" key="1">
    <source>
        <dbReference type="EMBL" id="TQM18379.1"/>
    </source>
</evidence>
<sequence length="86" mass="10216">MVYNYSPPEGRQKFKEFLPGWSTHHKKRGGFEETAAFCIYKIAYIKLKFSLQLLLLQPRQFYTFSSILPVLQILRKYHLPLQIPVL</sequence>
<proteinExistence type="predicted"/>